<name>A0A8T5UQU2_9EURY</name>
<evidence type="ECO:0000313" key="1">
    <source>
        <dbReference type="EMBL" id="MBZ2166352.1"/>
    </source>
</evidence>
<gene>
    <name evidence="1" type="ORF">K8N75_09915</name>
</gene>
<dbReference type="Proteomes" id="UP000825933">
    <property type="component" value="Unassembled WGS sequence"/>
</dbReference>
<organism evidence="1 2">
    <name type="scientific">Methanobacterium spitsbergense</name>
    <dbReference type="NCBI Taxonomy" id="2874285"/>
    <lineage>
        <taxon>Archaea</taxon>
        <taxon>Methanobacteriati</taxon>
        <taxon>Methanobacteriota</taxon>
        <taxon>Methanomada group</taxon>
        <taxon>Methanobacteria</taxon>
        <taxon>Methanobacteriales</taxon>
        <taxon>Methanobacteriaceae</taxon>
        <taxon>Methanobacterium</taxon>
    </lineage>
</organism>
<dbReference type="EMBL" id="JAIOUQ010000011">
    <property type="protein sequence ID" value="MBZ2166352.1"/>
    <property type="molecule type" value="Genomic_DNA"/>
</dbReference>
<comment type="caution">
    <text evidence="1">The sequence shown here is derived from an EMBL/GenBank/DDBJ whole genome shotgun (WGS) entry which is preliminary data.</text>
</comment>
<reference evidence="2" key="1">
    <citation type="journal article" date="2022" name="Microbiol. Resour. Announc.">
        <title>Draft Genome Sequence of a Methanogenic Archaeon from West Spitsbergen Permafrost.</title>
        <authorList>
            <person name="Trubitsyn V."/>
            <person name="Rivkina E."/>
            <person name="Shcherbakova V."/>
        </authorList>
    </citation>
    <scope>NUCLEOTIDE SEQUENCE [LARGE SCALE GENOMIC DNA]</scope>
    <source>
        <strain evidence="2">VT</strain>
    </source>
</reference>
<protein>
    <submittedName>
        <fullName evidence="1">Uncharacterized protein</fullName>
    </submittedName>
</protein>
<keyword evidence="2" id="KW-1185">Reference proteome</keyword>
<accession>A0A8T5UQU2</accession>
<dbReference type="RefSeq" id="WP_223791904.1">
    <property type="nucleotide sequence ID" value="NZ_JAIOUQ010000011.1"/>
</dbReference>
<dbReference type="AlphaFoldDB" id="A0A8T5UQU2"/>
<evidence type="ECO:0000313" key="2">
    <source>
        <dbReference type="Proteomes" id="UP000825933"/>
    </source>
</evidence>
<sequence>MSELLIATNKWLECCGDIKSLKLQLQKDPSRTDRKIELQELEKREPKLKAELDRLKSICIKENLEKPYRDCGAGQG</sequence>
<proteinExistence type="predicted"/>